<evidence type="ECO:0000256" key="17">
    <source>
        <dbReference type="ARBA" id="ARBA00048679"/>
    </source>
</evidence>
<dbReference type="PROSITE" id="PS50011">
    <property type="entry name" value="PROTEIN_KINASE_DOM"/>
    <property type="match status" value="1"/>
</dbReference>
<proteinExistence type="predicted"/>
<protein>
    <recommendedName>
        <fullName evidence="7">EKC/KEOPS complex subunit BUD32</fullName>
        <ecNumber evidence="5">2.7.11.1</ecNumber>
    </recommendedName>
    <alternativeName>
        <fullName evidence="14 15">Atypical Serine/threonine protein kinase BUD32</fullName>
    </alternativeName>
    <alternativeName>
        <fullName evidence="6">EKC/KEOPS complex subunit bud32</fullName>
    </alternativeName>
</protein>
<dbReference type="SUPFAM" id="SSF56112">
    <property type="entry name" value="Protein kinase-like (PK-like)"/>
    <property type="match status" value="1"/>
</dbReference>
<evidence type="ECO:0000256" key="12">
    <source>
        <dbReference type="ARBA" id="ARBA00022840"/>
    </source>
</evidence>
<evidence type="ECO:0000313" key="19">
    <source>
        <dbReference type="EMBL" id="PGH03417.1"/>
    </source>
</evidence>
<accession>A0A2B7X3T7</accession>
<dbReference type="GO" id="GO:0005737">
    <property type="term" value="C:cytoplasm"/>
    <property type="evidence" value="ECO:0007669"/>
    <property type="project" value="TreeGrafter"/>
</dbReference>
<evidence type="ECO:0000256" key="5">
    <source>
        <dbReference type="ARBA" id="ARBA00012513"/>
    </source>
</evidence>
<keyword evidence="10" id="KW-0547">Nucleotide-binding</keyword>
<evidence type="ECO:0000256" key="7">
    <source>
        <dbReference type="ARBA" id="ARBA00019973"/>
    </source>
</evidence>
<comment type="caution">
    <text evidence="19">The sequence shown here is derived from an EMBL/GenBank/DDBJ whole genome shotgun (WGS) entry which is preliminary data.</text>
</comment>
<comment type="catalytic activity">
    <reaction evidence="16">
        <text>L-threonyl-[protein] + ATP = O-phospho-L-threonyl-[protein] + ADP + H(+)</text>
        <dbReference type="Rhea" id="RHEA:46608"/>
        <dbReference type="Rhea" id="RHEA-COMP:11060"/>
        <dbReference type="Rhea" id="RHEA-COMP:11605"/>
        <dbReference type="ChEBI" id="CHEBI:15378"/>
        <dbReference type="ChEBI" id="CHEBI:30013"/>
        <dbReference type="ChEBI" id="CHEBI:30616"/>
        <dbReference type="ChEBI" id="CHEBI:61977"/>
        <dbReference type="ChEBI" id="CHEBI:456216"/>
        <dbReference type="EC" id="2.7.11.1"/>
    </reaction>
</comment>
<dbReference type="Gene3D" id="1.10.510.10">
    <property type="entry name" value="Transferase(Phosphotransferase) domain 1"/>
    <property type="match status" value="2"/>
</dbReference>
<comment type="subunit">
    <text evidence="4">Component of the EKC/KEOPS complex composed of at least BUD32, CGI121, GON7, KAE1 and PCC1; the whole complex dimerizes.</text>
</comment>
<name>A0A2B7X3T7_9EURO</name>
<dbReference type="GO" id="GO:0043657">
    <property type="term" value="C:host cell"/>
    <property type="evidence" value="ECO:0007669"/>
    <property type="project" value="UniProtKB-SubCell"/>
</dbReference>
<keyword evidence="13" id="KW-0779">Telomere</keyword>
<evidence type="ECO:0000259" key="18">
    <source>
        <dbReference type="PROSITE" id="PS50011"/>
    </source>
</evidence>
<dbReference type="PROSITE" id="PS00109">
    <property type="entry name" value="PROTEIN_KINASE_TYR"/>
    <property type="match status" value="1"/>
</dbReference>
<sequence>MSSDHKAESPRQAPSEQIFDFVDGNYTRDQRSLYRIYKRRRKAGPKHVSRCSDRIPIGECLEGRERAVRTDSLKYQTFEGSTKYHASINSARENIEPFFQKICPLLKDRFIIYGHHGIGTYDVIFAARERYPQPNCRPKHFVIKMEAHRPVIRDGAPGIGVYAEQHRAPPRYIQMEAIIMQLVSQCPRFPRLDSVYLHQDFQAIVMEADTSCFTPEQIDRSREITRSPVPRLKSCLQPGERLIDRKKPLLNEIQACKVASQLLEGIMYLMDLNISHDDLSHRNYLVDRYLNRRRNLRAPLQIHQTLHGDVSLYLPHDIRVNHLWKFGVLVYDLLHGYSPWELPGAVSEVGDVKAINVHERARFQVLLEQRRWRILNEELPVDEKLSQDCVDVLKAMLAKEVVDRPALGELVSFPWFQGHWVDHAVSEFEWEWA</sequence>
<dbReference type="InterPro" id="IPR000719">
    <property type="entry name" value="Prot_kinase_dom"/>
</dbReference>
<dbReference type="PANTHER" id="PTHR22984">
    <property type="entry name" value="SERINE/THREONINE-PROTEIN KINASE PIM"/>
    <property type="match status" value="1"/>
</dbReference>
<evidence type="ECO:0000256" key="15">
    <source>
        <dbReference type="ARBA" id="ARBA00033194"/>
    </source>
</evidence>
<keyword evidence="9" id="KW-0808">Transferase</keyword>
<keyword evidence="11 19" id="KW-0418">Kinase</keyword>
<evidence type="ECO:0000256" key="16">
    <source>
        <dbReference type="ARBA" id="ARBA00047899"/>
    </source>
</evidence>
<dbReference type="GO" id="GO:0004674">
    <property type="term" value="F:protein serine/threonine kinase activity"/>
    <property type="evidence" value="ECO:0007669"/>
    <property type="project" value="UniProtKB-KW"/>
</dbReference>
<evidence type="ECO:0000256" key="2">
    <source>
        <dbReference type="ARBA" id="ARBA00004340"/>
    </source>
</evidence>
<dbReference type="AlphaFoldDB" id="A0A2B7X3T7"/>
<evidence type="ECO:0000256" key="6">
    <source>
        <dbReference type="ARBA" id="ARBA00013948"/>
    </source>
</evidence>
<evidence type="ECO:0000256" key="9">
    <source>
        <dbReference type="ARBA" id="ARBA00022679"/>
    </source>
</evidence>
<evidence type="ECO:0000256" key="13">
    <source>
        <dbReference type="ARBA" id="ARBA00022895"/>
    </source>
</evidence>
<evidence type="ECO:0000313" key="20">
    <source>
        <dbReference type="Proteomes" id="UP000223968"/>
    </source>
</evidence>
<reference evidence="19 20" key="1">
    <citation type="submission" date="2017-10" db="EMBL/GenBank/DDBJ databases">
        <title>Comparative genomics in systemic dimorphic fungi from Ajellomycetaceae.</title>
        <authorList>
            <person name="Munoz J.F."/>
            <person name="Mcewen J.G."/>
            <person name="Clay O.K."/>
            <person name="Cuomo C.A."/>
        </authorList>
    </citation>
    <scope>NUCLEOTIDE SEQUENCE [LARGE SCALE GENOMIC DNA]</scope>
    <source>
        <strain evidence="19 20">UAMH5409</strain>
    </source>
</reference>
<gene>
    <name evidence="19" type="ORF">AJ79_07383</name>
</gene>
<comment type="function">
    <text evidence="1">Component of the EKC/KEOPS complex that is required for the formation of a threonylcarbamoyl group on adenosine at position 37 (t(6)A37) in tRNAs that read codons beginning with adenine. The complex is probably involved in the transfer of the threonylcarbamoyl moiety of threonylcarbamoyl-AMP (TC-AMP) to the N6 group of A37. BUD32 has ATPase activity in the context of the EKC/KEOPS complex and likely plays a supporting role to the catalytic subunit KAE1. The EKC/KEOPS complex also promotes both telomere uncapping and telomere elongation. The complex is required for efficient recruitment of transcriptional coactivators.</text>
</comment>
<dbReference type="GO" id="GO:0005524">
    <property type="term" value="F:ATP binding"/>
    <property type="evidence" value="ECO:0007669"/>
    <property type="project" value="UniProtKB-KW"/>
</dbReference>
<evidence type="ECO:0000256" key="1">
    <source>
        <dbReference type="ARBA" id="ARBA00003747"/>
    </source>
</evidence>
<dbReference type="OrthoDB" id="8596411at2759"/>
<evidence type="ECO:0000256" key="3">
    <source>
        <dbReference type="ARBA" id="ARBA00004574"/>
    </source>
</evidence>
<keyword evidence="13" id="KW-0158">Chromosome</keyword>
<keyword evidence="12" id="KW-0067">ATP-binding</keyword>
<organism evidence="19 20">
    <name type="scientific">Helicocarpus griseus UAMH5409</name>
    <dbReference type="NCBI Taxonomy" id="1447875"/>
    <lineage>
        <taxon>Eukaryota</taxon>
        <taxon>Fungi</taxon>
        <taxon>Dikarya</taxon>
        <taxon>Ascomycota</taxon>
        <taxon>Pezizomycotina</taxon>
        <taxon>Eurotiomycetes</taxon>
        <taxon>Eurotiomycetidae</taxon>
        <taxon>Onygenales</taxon>
        <taxon>Ajellomycetaceae</taxon>
        <taxon>Helicocarpus</taxon>
    </lineage>
</organism>
<evidence type="ECO:0000256" key="14">
    <source>
        <dbReference type="ARBA" id="ARBA00030980"/>
    </source>
</evidence>
<comment type="catalytic activity">
    <reaction evidence="17">
        <text>L-seryl-[protein] + ATP = O-phospho-L-seryl-[protein] + ADP + H(+)</text>
        <dbReference type="Rhea" id="RHEA:17989"/>
        <dbReference type="Rhea" id="RHEA-COMP:9863"/>
        <dbReference type="Rhea" id="RHEA-COMP:11604"/>
        <dbReference type="ChEBI" id="CHEBI:15378"/>
        <dbReference type="ChEBI" id="CHEBI:29999"/>
        <dbReference type="ChEBI" id="CHEBI:30616"/>
        <dbReference type="ChEBI" id="CHEBI:83421"/>
        <dbReference type="ChEBI" id="CHEBI:456216"/>
        <dbReference type="EC" id="2.7.11.1"/>
    </reaction>
</comment>
<dbReference type="SMART" id="SM00220">
    <property type="entry name" value="S_TKc"/>
    <property type="match status" value="1"/>
</dbReference>
<feature type="domain" description="Protein kinase" evidence="18">
    <location>
        <begin position="110"/>
        <end position="416"/>
    </location>
</feature>
<evidence type="ECO:0000256" key="11">
    <source>
        <dbReference type="ARBA" id="ARBA00022777"/>
    </source>
</evidence>
<dbReference type="PANTHER" id="PTHR22984:SF25">
    <property type="entry name" value="PROTEIN KINASE DOMAIN-CONTAINING PROTEIN"/>
    <property type="match status" value="1"/>
</dbReference>
<keyword evidence="8 19" id="KW-0723">Serine/threonine-protein kinase</keyword>
<dbReference type="InterPro" id="IPR011009">
    <property type="entry name" value="Kinase-like_dom_sf"/>
</dbReference>
<evidence type="ECO:0000256" key="4">
    <source>
        <dbReference type="ARBA" id="ARBA00011534"/>
    </source>
</evidence>
<comment type="subcellular location">
    <subcellularLocation>
        <location evidence="3">Chromosome</location>
        <location evidence="3">Telomere</location>
    </subcellularLocation>
    <subcellularLocation>
        <location evidence="2">Host cell</location>
    </subcellularLocation>
</comment>
<dbReference type="Proteomes" id="UP000223968">
    <property type="component" value="Unassembled WGS sequence"/>
</dbReference>
<dbReference type="GO" id="GO:0000781">
    <property type="term" value="C:chromosome, telomeric region"/>
    <property type="evidence" value="ECO:0007669"/>
    <property type="project" value="UniProtKB-SubCell"/>
</dbReference>
<dbReference type="InterPro" id="IPR008266">
    <property type="entry name" value="Tyr_kinase_AS"/>
</dbReference>
<evidence type="ECO:0000256" key="10">
    <source>
        <dbReference type="ARBA" id="ARBA00022741"/>
    </source>
</evidence>
<dbReference type="EC" id="2.7.11.1" evidence="5"/>
<evidence type="ECO:0000256" key="8">
    <source>
        <dbReference type="ARBA" id="ARBA00022527"/>
    </source>
</evidence>
<dbReference type="InterPro" id="IPR051138">
    <property type="entry name" value="PIM_Ser/Thr_kinase"/>
</dbReference>
<dbReference type="STRING" id="1447875.A0A2B7X3T7"/>
<dbReference type="EMBL" id="PDNB01000148">
    <property type="protein sequence ID" value="PGH03417.1"/>
    <property type="molecule type" value="Genomic_DNA"/>
</dbReference>
<keyword evidence="20" id="KW-1185">Reference proteome</keyword>